<organism evidence="1 2">
    <name type="scientific">Chitinophaga filiformis</name>
    <name type="common">Myxococcus filiformis</name>
    <name type="synonym">Flexibacter filiformis</name>
    <dbReference type="NCBI Taxonomy" id="104663"/>
    <lineage>
        <taxon>Bacteria</taxon>
        <taxon>Pseudomonadati</taxon>
        <taxon>Bacteroidota</taxon>
        <taxon>Chitinophagia</taxon>
        <taxon>Chitinophagales</taxon>
        <taxon>Chitinophagaceae</taxon>
        <taxon>Chitinophaga</taxon>
    </lineage>
</organism>
<accession>A0ABY4I108</accession>
<protein>
    <submittedName>
        <fullName evidence="1">Uncharacterized protein</fullName>
    </submittedName>
</protein>
<evidence type="ECO:0000313" key="2">
    <source>
        <dbReference type="Proteomes" id="UP000830198"/>
    </source>
</evidence>
<evidence type="ECO:0000313" key="1">
    <source>
        <dbReference type="EMBL" id="UPK69772.1"/>
    </source>
</evidence>
<sequence>MTYKILFRQSEVADPYAVYRQRLQEMPVCFDAAAGIWAVHTSLSAVASINVQRSAFQQIWRRKP</sequence>
<proteinExistence type="predicted"/>
<dbReference type="EMBL" id="CP095855">
    <property type="protein sequence ID" value="UPK69772.1"/>
    <property type="molecule type" value="Genomic_DNA"/>
</dbReference>
<keyword evidence="2" id="KW-1185">Reference proteome</keyword>
<gene>
    <name evidence="1" type="ORF">MYF79_00525</name>
</gene>
<dbReference type="RefSeq" id="WP_247812039.1">
    <property type="nucleotide sequence ID" value="NZ_CP095855.1"/>
</dbReference>
<reference evidence="1 2" key="1">
    <citation type="submission" date="2022-04" db="EMBL/GenBank/DDBJ databases">
        <title>The arsenic-methylating capacity of Chitinophaga filiformis YT5 during chitin decomposition.</title>
        <authorList>
            <person name="Chen G."/>
            <person name="Liang Y."/>
        </authorList>
    </citation>
    <scope>NUCLEOTIDE SEQUENCE [LARGE SCALE GENOMIC DNA]</scope>
    <source>
        <strain evidence="1 2">YT5</strain>
    </source>
</reference>
<dbReference type="Proteomes" id="UP000830198">
    <property type="component" value="Chromosome"/>
</dbReference>
<name>A0ABY4I108_CHIFI</name>